<evidence type="ECO:0000313" key="9">
    <source>
        <dbReference type="Proteomes" id="UP000081671"/>
    </source>
</evidence>
<keyword evidence="6" id="KW-0539">Nucleus</keyword>
<comment type="similarity">
    <text evidence="2">Belongs to the TMEM201 family.</text>
</comment>
<dbReference type="GO" id="GO:0051015">
    <property type="term" value="F:actin filament binding"/>
    <property type="evidence" value="ECO:0007669"/>
    <property type="project" value="TreeGrafter"/>
</dbReference>
<comment type="subcellular location">
    <subcellularLocation>
        <location evidence="1">Nucleus inner membrane</location>
        <topology evidence="1">Multi-pass membrane protein</topology>
    </subcellularLocation>
</comment>
<reference evidence="10" key="1">
    <citation type="submission" date="2025-08" db="UniProtKB">
        <authorList>
            <consortium name="RefSeq"/>
        </authorList>
    </citation>
    <scope>IDENTIFICATION</scope>
    <source>
        <tissue evidence="10">Kidney</tissue>
    </source>
</reference>
<dbReference type="KEGG" id="dord:105997352"/>
<accession>A0A1S3GEH2</accession>
<dbReference type="GO" id="GO:0005637">
    <property type="term" value="C:nuclear inner membrane"/>
    <property type="evidence" value="ECO:0007669"/>
    <property type="project" value="UniProtKB-SubCell"/>
</dbReference>
<evidence type="ECO:0000256" key="6">
    <source>
        <dbReference type="ARBA" id="ARBA00023242"/>
    </source>
</evidence>
<dbReference type="Proteomes" id="UP000081671">
    <property type="component" value="Unplaced"/>
</dbReference>
<organism evidence="9 10">
    <name type="scientific">Dipodomys ordii</name>
    <name type="common">Ord's kangaroo rat</name>
    <dbReference type="NCBI Taxonomy" id="10020"/>
    <lineage>
        <taxon>Eukaryota</taxon>
        <taxon>Metazoa</taxon>
        <taxon>Chordata</taxon>
        <taxon>Craniata</taxon>
        <taxon>Vertebrata</taxon>
        <taxon>Euteleostomi</taxon>
        <taxon>Mammalia</taxon>
        <taxon>Eutheria</taxon>
        <taxon>Euarchontoglires</taxon>
        <taxon>Glires</taxon>
        <taxon>Rodentia</taxon>
        <taxon>Castorimorpha</taxon>
        <taxon>Heteromyidae</taxon>
        <taxon>Dipodomyinae</taxon>
        <taxon>Dipodomys</taxon>
    </lineage>
</organism>
<proteinExistence type="inferred from homology"/>
<dbReference type="GO" id="GO:0005521">
    <property type="term" value="F:lamin binding"/>
    <property type="evidence" value="ECO:0007669"/>
    <property type="project" value="TreeGrafter"/>
</dbReference>
<sequence length="488" mass="53707">MEETRSTDPPVSGVKPTHTVVNCWFCNQDTLVPYGNRNCWDCPHCEQYNGFQENGDYNKPIPAQYMEHLNHGVSSVPSPRDPAQPQQWVSSQVLLCRRCSHHQTTKIKQLAAFSPREEGKYDEEIEVYRHHLEQMYKLCRPCQAAVEYYLKHQNRQLRALLLSHQFRRREADQAHMQVWGSPVIKQEASWFQLHPAVPESPSPPDLAPQWCFPGDSAGLFPSSPRLAVSYSSTTGSSPSLFIPTPPGFLPLAGQQLFRSPRRASPSSLPGRLSRALSLGTIPSLTRTDSGYLFSGSRPPSQVSPHREVPLSDYFLLSGSLPSSPLPSPAPSVASSVDSSSGSLRHRRPLISPARLNLKGQKLLLFPSPTGEAPHTPSSSEEPSPPSGSLFTIEPPQVPPGLPMRDTKRAVDMRSVLARDGACSSRSIKKEDDSSQSSTCVVDTTTRGCCEEAATWRGRCGPSLVRGLLAVSLAANALFTSAYLYQSLR</sequence>
<dbReference type="AlphaFoldDB" id="A0A1S3GEH2"/>
<dbReference type="PANTHER" id="PTHR28646:SF1">
    <property type="entry name" value="TRANSMEMBRANE PROTEIN 201"/>
    <property type="match status" value="1"/>
</dbReference>
<feature type="compositionally biased region" description="Low complexity" evidence="7">
    <location>
        <begin position="330"/>
        <end position="342"/>
    </location>
</feature>
<evidence type="ECO:0000256" key="1">
    <source>
        <dbReference type="ARBA" id="ARBA00004473"/>
    </source>
</evidence>
<dbReference type="FunCoup" id="A0A1S3GEH2">
    <property type="interactions" value="639"/>
</dbReference>
<evidence type="ECO:0000256" key="5">
    <source>
        <dbReference type="ARBA" id="ARBA00023136"/>
    </source>
</evidence>
<gene>
    <name evidence="10" type="primary">Tmem201</name>
</gene>
<dbReference type="RefSeq" id="XP_012887216.1">
    <property type="nucleotide sequence ID" value="XM_013031762.1"/>
</dbReference>
<dbReference type="InParanoid" id="A0A1S3GEH2"/>
<dbReference type="GeneID" id="105997352"/>
<dbReference type="PANTHER" id="PTHR28646">
    <property type="entry name" value="TRANSMEMBRANE PROTEIN 201"/>
    <property type="match status" value="1"/>
</dbReference>
<evidence type="ECO:0000256" key="7">
    <source>
        <dbReference type="SAM" id="MobiDB-lite"/>
    </source>
</evidence>
<keyword evidence="9" id="KW-1185">Reference proteome</keyword>
<keyword evidence="4" id="KW-1133">Transmembrane helix</keyword>
<dbReference type="Pfam" id="PF09779">
    <property type="entry name" value="Ima1_N"/>
    <property type="match status" value="1"/>
</dbReference>
<evidence type="ECO:0000256" key="4">
    <source>
        <dbReference type="ARBA" id="ARBA00022989"/>
    </source>
</evidence>
<protein>
    <submittedName>
        <fullName evidence="10">Transmembrane protein 201</fullName>
    </submittedName>
</protein>
<feature type="region of interest" description="Disordered" evidence="7">
    <location>
        <begin position="324"/>
        <end position="352"/>
    </location>
</feature>
<keyword evidence="3 10" id="KW-0812">Transmembrane</keyword>
<evidence type="ECO:0000256" key="3">
    <source>
        <dbReference type="ARBA" id="ARBA00022692"/>
    </source>
</evidence>
<feature type="domain" description="Ima1 N-terminal" evidence="8">
    <location>
        <begin position="21"/>
        <end position="146"/>
    </location>
</feature>
<dbReference type="GO" id="GO:0030473">
    <property type="term" value="P:nuclear migration along microtubule"/>
    <property type="evidence" value="ECO:0007669"/>
    <property type="project" value="TreeGrafter"/>
</dbReference>
<feature type="region of interest" description="Disordered" evidence="7">
    <location>
        <begin position="364"/>
        <end position="405"/>
    </location>
</feature>
<dbReference type="InterPro" id="IPR018617">
    <property type="entry name" value="Ima1_N"/>
</dbReference>
<dbReference type="OrthoDB" id="5966927at2759"/>
<dbReference type="InterPro" id="IPR040041">
    <property type="entry name" value="TMEM201"/>
</dbReference>
<evidence type="ECO:0000259" key="8">
    <source>
        <dbReference type="Pfam" id="PF09779"/>
    </source>
</evidence>
<evidence type="ECO:0000256" key="2">
    <source>
        <dbReference type="ARBA" id="ARBA00007600"/>
    </source>
</evidence>
<evidence type="ECO:0000313" key="10">
    <source>
        <dbReference type="RefSeq" id="XP_012887216.1"/>
    </source>
</evidence>
<keyword evidence="5" id="KW-0472">Membrane</keyword>
<name>A0A1S3GEH2_DIPOR</name>
<dbReference type="CTD" id="199953"/>